<name>A0A926IGP2_9FIRM</name>
<dbReference type="CDD" id="cd00009">
    <property type="entry name" value="AAA"/>
    <property type="match status" value="1"/>
</dbReference>
<dbReference type="AlphaFoldDB" id="A0A926IGP2"/>
<evidence type="ECO:0000313" key="6">
    <source>
        <dbReference type="Proteomes" id="UP000655830"/>
    </source>
</evidence>
<dbReference type="SMART" id="SM00382">
    <property type="entry name" value="AAA"/>
    <property type="match status" value="1"/>
</dbReference>
<dbReference type="InterPro" id="IPR028350">
    <property type="entry name" value="DNAC/IstB-like"/>
</dbReference>
<evidence type="ECO:0000256" key="2">
    <source>
        <dbReference type="ARBA" id="ARBA00022741"/>
    </source>
</evidence>
<dbReference type="GO" id="GO:0005524">
    <property type="term" value="F:ATP binding"/>
    <property type="evidence" value="ECO:0007669"/>
    <property type="project" value="UniProtKB-KW"/>
</dbReference>
<protein>
    <submittedName>
        <fullName evidence="5">ATP-binding protein</fullName>
    </submittedName>
</protein>
<comment type="similarity">
    <text evidence="1">Belongs to the IS21/IS1162 putative ATP-binding protein family.</text>
</comment>
<evidence type="ECO:0000313" key="5">
    <source>
        <dbReference type="EMBL" id="MBC8581736.1"/>
    </source>
</evidence>
<proteinExistence type="inferred from homology"/>
<dbReference type="PANTHER" id="PTHR30050">
    <property type="entry name" value="CHROMOSOMAL REPLICATION INITIATOR PROTEIN DNAA"/>
    <property type="match status" value="1"/>
</dbReference>
<dbReference type="InterPro" id="IPR027417">
    <property type="entry name" value="P-loop_NTPase"/>
</dbReference>
<dbReference type="GO" id="GO:0006260">
    <property type="term" value="P:DNA replication"/>
    <property type="evidence" value="ECO:0007669"/>
    <property type="project" value="TreeGrafter"/>
</dbReference>
<keyword evidence="2" id="KW-0547">Nucleotide-binding</keyword>
<keyword evidence="6" id="KW-1185">Reference proteome</keyword>
<feature type="domain" description="AAA+ ATPase" evidence="4">
    <location>
        <begin position="97"/>
        <end position="232"/>
    </location>
</feature>
<dbReference type="Gene3D" id="3.40.50.300">
    <property type="entry name" value="P-loop containing nucleotide triphosphate hydrolases"/>
    <property type="match status" value="1"/>
</dbReference>
<gene>
    <name evidence="5" type="ORF">H8718_19890</name>
</gene>
<accession>A0A926IGP2</accession>
<dbReference type="InterPro" id="IPR002611">
    <property type="entry name" value="IstB_ATP-bd"/>
</dbReference>
<dbReference type="InterPro" id="IPR003593">
    <property type="entry name" value="AAA+_ATPase"/>
</dbReference>
<evidence type="ECO:0000259" key="4">
    <source>
        <dbReference type="SMART" id="SM00382"/>
    </source>
</evidence>
<dbReference type="SUPFAM" id="SSF52540">
    <property type="entry name" value="P-loop containing nucleoside triphosphate hydrolases"/>
    <property type="match status" value="1"/>
</dbReference>
<dbReference type="InterPro" id="IPR047661">
    <property type="entry name" value="IstB"/>
</dbReference>
<dbReference type="Proteomes" id="UP000655830">
    <property type="component" value="Unassembled WGS sequence"/>
</dbReference>
<reference evidence="5" key="1">
    <citation type="submission" date="2020-08" db="EMBL/GenBank/DDBJ databases">
        <title>Genome public.</title>
        <authorList>
            <person name="Liu C."/>
            <person name="Sun Q."/>
        </authorList>
    </citation>
    <scope>NUCLEOTIDE SEQUENCE</scope>
    <source>
        <strain evidence="5">NSJ-12</strain>
    </source>
</reference>
<sequence length="251" mass="29275">MEELIRGYAKQLRLPYTYQNIEHHLQQARIENPSYEEFLLNLLRYEGEMRAQNGIMTRIRTAKFPYQKYLEELHLDALPTQAQDKFQILSSLEFIGRKQNIILAGNPGTGKTHLSIGLGIKACQEGYHVYFAHVPNLIIELKEAKSERILQRLKSKFRKYDLIILDELGYISFDKEGAELLFNFISDRCEQASTIFTTNLPFDRWNEIFHDSVITAAIVDRITHKSYVINMSGMSYRLQESKEFLKESVNS</sequence>
<dbReference type="PIRSF" id="PIRSF003073">
    <property type="entry name" value="DNAC_TnpB_IstB"/>
    <property type="match status" value="1"/>
</dbReference>
<organism evidence="5 6">
    <name type="scientific">Zhenhengia yiwuensis</name>
    <dbReference type="NCBI Taxonomy" id="2763666"/>
    <lineage>
        <taxon>Bacteria</taxon>
        <taxon>Bacillati</taxon>
        <taxon>Bacillota</taxon>
        <taxon>Clostridia</taxon>
        <taxon>Lachnospirales</taxon>
        <taxon>Lachnospiraceae</taxon>
        <taxon>Zhenhengia</taxon>
    </lineage>
</organism>
<dbReference type="RefSeq" id="WP_249334801.1">
    <property type="nucleotide sequence ID" value="NZ_JACRSY010000087.1"/>
</dbReference>
<evidence type="ECO:0000256" key="1">
    <source>
        <dbReference type="ARBA" id="ARBA00008059"/>
    </source>
</evidence>
<dbReference type="PANTHER" id="PTHR30050:SF4">
    <property type="entry name" value="ATP-BINDING PROTEIN RV3427C IN INSERTION SEQUENCE-RELATED"/>
    <property type="match status" value="1"/>
</dbReference>
<keyword evidence="3 5" id="KW-0067">ATP-binding</keyword>
<dbReference type="EMBL" id="JACRSY010000087">
    <property type="protein sequence ID" value="MBC8581736.1"/>
    <property type="molecule type" value="Genomic_DNA"/>
</dbReference>
<dbReference type="NCBIfam" id="NF038214">
    <property type="entry name" value="IS21_help_AAA"/>
    <property type="match status" value="1"/>
</dbReference>
<comment type="caution">
    <text evidence="5">The sequence shown here is derived from an EMBL/GenBank/DDBJ whole genome shotgun (WGS) entry which is preliminary data.</text>
</comment>
<dbReference type="Pfam" id="PF01695">
    <property type="entry name" value="IstB_IS21"/>
    <property type="match status" value="1"/>
</dbReference>
<evidence type="ECO:0000256" key="3">
    <source>
        <dbReference type="ARBA" id="ARBA00022840"/>
    </source>
</evidence>